<dbReference type="GO" id="GO:0030130">
    <property type="term" value="C:clathrin coat of trans-Golgi network vesicle"/>
    <property type="evidence" value="ECO:0007669"/>
    <property type="project" value="InterPro"/>
</dbReference>
<dbReference type="OrthoDB" id="5512at2759"/>
<dbReference type="GO" id="GO:0072583">
    <property type="term" value="P:clathrin-dependent endocytosis"/>
    <property type="evidence" value="ECO:0007669"/>
    <property type="project" value="TreeGrafter"/>
</dbReference>
<name>A0A183II34_9BILA</name>
<dbReference type="WBParaSite" id="SBAD_0000343301-mRNA-1">
    <property type="protein sequence ID" value="SBAD_0000343301-mRNA-1"/>
    <property type="gene ID" value="SBAD_0000343301"/>
</dbReference>
<dbReference type="PROSITE" id="PS00581">
    <property type="entry name" value="CLATHRIN_LIGHT_CHN_2"/>
    <property type="match status" value="1"/>
</dbReference>
<keyword evidence="3 6" id="KW-0472">Membrane</keyword>
<accession>A0A183II34</accession>
<organism evidence="10">
    <name type="scientific">Soboliphyme baturini</name>
    <dbReference type="NCBI Taxonomy" id="241478"/>
    <lineage>
        <taxon>Eukaryota</taxon>
        <taxon>Metazoa</taxon>
        <taxon>Ecdysozoa</taxon>
        <taxon>Nematoda</taxon>
        <taxon>Enoplea</taxon>
        <taxon>Dorylaimia</taxon>
        <taxon>Dioctophymatida</taxon>
        <taxon>Dioctophymatoidea</taxon>
        <taxon>Soboliphymatidae</taxon>
        <taxon>Soboliphyme</taxon>
    </lineage>
</organism>
<evidence type="ECO:0000256" key="4">
    <source>
        <dbReference type="ARBA" id="ARBA00023176"/>
    </source>
</evidence>
<comment type="subcellular location">
    <subcellularLocation>
        <location evidence="1 6">Cytoplasmic vesicle membrane</location>
        <topology evidence="1 6">Peripheral membrane protein</topology>
        <orientation evidence="1 6">Cytoplasmic side</orientation>
    </subcellularLocation>
    <subcellularLocation>
        <location evidence="6">Membrane</location>
        <location evidence="6">Coated pit</location>
        <topology evidence="6">Peripheral membrane protein</topology>
        <orientation evidence="6">Cytoplasmic side</orientation>
    </subcellularLocation>
    <text evidence="6">Cytoplasmic face of coated pits and vesicles.</text>
</comment>
<dbReference type="GO" id="GO:0030672">
    <property type="term" value="C:synaptic vesicle membrane"/>
    <property type="evidence" value="ECO:0007669"/>
    <property type="project" value="TreeGrafter"/>
</dbReference>
<evidence type="ECO:0000256" key="6">
    <source>
        <dbReference type="RuleBase" id="RU363137"/>
    </source>
</evidence>
<reference evidence="8 9" key="2">
    <citation type="submission" date="2018-11" db="EMBL/GenBank/DDBJ databases">
        <authorList>
            <consortium name="Pathogen Informatics"/>
        </authorList>
    </citation>
    <scope>NUCLEOTIDE SEQUENCE [LARGE SCALE GENOMIC DNA]</scope>
</reference>
<keyword evidence="5 6" id="KW-0968">Cytoplasmic vesicle</keyword>
<comment type="function">
    <text evidence="6">Clathrin is the major protein of the polyhedral coat of coated pits and vesicles.</text>
</comment>
<comment type="similarity">
    <text evidence="2 6">Belongs to the clathrin light chain family.</text>
</comment>
<proteinExistence type="inferred from homology"/>
<dbReference type="GO" id="GO:0030132">
    <property type="term" value="C:clathrin coat of coated pit"/>
    <property type="evidence" value="ECO:0007669"/>
    <property type="project" value="InterPro"/>
</dbReference>
<protein>
    <recommendedName>
        <fullName evidence="6">Clathrin light chain</fullName>
    </recommendedName>
</protein>
<dbReference type="GO" id="GO:0005198">
    <property type="term" value="F:structural molecule activity"/>
    <property type="evidence" value="ECO:0007669"/>
    <property type="project" value="InterPro"/>
</dbReference>
<evidence type="ECO:0000256" key="3">
    <source>
        <dbReference type="ARBA" id="ARBA00023136"/>
    </source>
</evidence>
<dbReference type="PANTHER" id="PTHR10639:SF7">
    <property type="entry name" value="CLATHRIN LIGHT CHAIN"/>
    <property type="match status" value="1"/>
</dbReference>
<evidence type="ECO:0000313" key="8">
    <source>
        <dbReference type="EMBL" id="VDP00623.1"/>
    </source>
</evidence>
<evidence type="ECO:0000313" key="10">
    <source>
        <dbReference type="WBParaSite" id="SBAD_0000343301-mRNA-1"/>
    </source>
</evidence>
<dbReference type="EMBL" id="UZAM01007661">
    <property type="protein sequence ID" value="VDP00623.1"/>
    <property type="molecule type" value="Genomic_DNA"/>
</dbReference>
<sequence length="208" mass="23275">MADETIADFLAREKEELAGLEDVPVVNGTGIALFERQNGDTNDDNLFGIHSSSNNVGAGDGDDSGLFTADSLPQNAEATKQPSGVAAPEVVREVPKKILKWKEEQKSRLESKDAKEEAEKQKWREQAKAELEEWYKTRADQLEAVKKSNRVAEAEFVKKIADTQPGQEWERIASMCEFSPKSSKNVKDVSRMRSLLLQLKTKPLVREQ</sequence>
<dbReference type="Pfam" id="PF01086">
    <property type="entry name" value="Clathrin_lg_ch"/>
    <property type="match status" value="1"/>
</dbReference>
<evidence type="ECO:0000256" key="7">
    <source>
        <dbReference type="SAM" id="MobiDB-lite"/>
    </source>
</evidence>
<feature type="region of interest" description="Disordered" evidence="7">
    <location>
        <begin position="102"/>
        <end position="121"/>
    </location>
</feature>
<keyword evidence="4 6" id="KW-0168">Coated pit</keyword>
<dbReference type="AlphaFoldDB" id="A0A183II34"/>
<dbReference type="GO" id="GO:0099631">
    <property type="term" value="C:postsynaptic endocytic zone cytoplasmic component"/>
    <property type="evidence" value="ECO:0007669"/>
    <property type="project" value="TreeGrafter"/>
</dbReference>
<dbReference type="InterPro" id="IPR000996">
    <property type="entry name" value="Clathrin_L-chain"/>
</dbReference>
<evidence type="ECO:0000256" key="1">
    <source>
        <dbReference type="ARBA" id="ARBA00004180"/>
    </source>
</evidence>
<feature type="region of interest" description="Disordered" evidence="7">
    <location>
        <begin position="35"/>
        <end position="89"/>
    </location>
</feature>
<reference evidence="10" key="1">
    <citation type="submission" date="2016-06" db="UniProtKB">
        <authorList>
            <consortium name="WormBaseParasite"/>
        </authorList>
    </citation>
    <scope>IDENTIFICATION</scope>
</reference>
<evidence type="ECO:0000256" key="5">
    <source>
        <dbReference type="ARBA" id="ARBA00023329"/>
    </source>
</evidence>
<feature type="compositionally biased region" description="Polar residues" evidence="7">
    <location>
        <begin position="71"/>
        <end position="82"/>
    </location>
</feature>
<dbReference type="Proteomes" id="UP000270296">
    <property type="component" value="Unassembled WGS sequence"/>
</dbReference>
<gene>
    <name evidence="8" type="ORF">SBAD_LOCUS3279</name>
</gene>
<dbReference type="GO" id="GO:0006886">
    <property type="term" value="P:intracellular protein transport"/>
    <property type="evidence" value="ECO:0007669"/>
    <property type="project" value="InterPro"/>
</dbReference>
<evidence type="ECO:0000256" key="2">
    <source>
        <dbReference type="ARBA" id="ARBA00005263"/>
    </source>
</evidence>
<keyword evidence="9" id="KW-1185">Reference proteome</keyword>
<dbReference type="PANTHER" id="PTHR10639">
    <property type="entry name" value="CLATHRIN LIGHT CHAIN"/>
    <property type="match status" value="1"/>
</dbReference>
<evidence type="ECO:0000313" key="9">
    <source>
        <dbReference type="Proteomes" id="UP000270296"/>
    </source>
</evidence>
<dbReference type="GO" id="GO:0032050">
    <property type="term" value="F:clathrin heavy chain binding"/>
    <property type="evidence" value="ECO:0007669"/>
    <property type="project" value="TreeGrafter"/>
</dbReference>